<dbReference type="EMBL" id="CP014224">
    <property type="protein sequence ID" value="ANW96824.1"/>
    <property type="molecule type" value="Genomic_DNA"/>
</dbReference>
<evidence type="ECO:0000313" key="2">
    <source>
        <dbReference type="Proteomes" id="UP000092967"/>
    </source>
</evidence>
<dbReference type="Gene3D" id="3.90.550.10">
    <property type="entry name" value="Spore Coat Polysaccharide Biosynthesis Protein SpsA, Chain A"/>
    <property type="match status" value="1"/>
</dbReference>
<dbReference type="AlphaFoldDB" id="A0A1B1Y7W2"/>
<proteinExistence type="predicted"/>
<dbReference type="KEGG" id="wfu:AXE80_11270"/>
<keyword evidence="2" id="KW-1185">Reference proteome</keyword>
<dbReference type="RefSeq" id="WP_068827371.1">
    <property type="nucleotide sequence ID" value="NZ_CP014224.1"/>
</dbReference>
<reference evidence="1 2" key="1">
    <citation type="submission" date="2016-02" db="EMBL/GenBank/DDBJ databases">
        <authorList>
            <person name="Wen L."/>
            <person name="He K."/>
            <person name="Yang H."/>
        </authorList>
    </citation>
    <scope>NUCLEOTIDE SEQUENCE [LARGE SCALE GENOMIC DNA]</scope>
    <source>
        <strain evidence="1 2">CZ1127</strain>
    </source>
</reference>
<evidence type="ECO:0000313" key="1">
    <source>
        <dbReference type="EMBL" id="ANW96824.1"/>
    </source>
</evidence>
<dbReference type="Proteomes" id="UP000092967">
    <property type="component" value="Chromosome"/>
</dbReference>
<sequence>MGLNKIDISYIIPIYKGNKNNFDLENKIDLYSEYDKQVLNKIHFIFIDDCSPIPLEIKNKNINYTLVRITDDIMWNQGGARNLGVTLASSPKLILTDLDITFSENILKDLINKRIPNELYTFKRVFKGDKIKPHPNTFFCSKHTYYKSLGVDEEFCGNYGYEDIYFTELQKFLKTKTKVYKKEAVTIETLMHNQHKLKRDTSVNLKLLEKKRQAIKNKTPFSEHSRKFLNFNWSIIETNLI</sequence>
<gene>
    <name evidence="1" type="ORF">AXE80_11270</name>
</gene>
<dbReference type="CDD" id="cd00761">
    <property type="entry name" value="Glyco_tranf_GTA_type"/>
    <property type="match status" value="1"/>
</dbReference>
<name>A0A1B1Y7W2_9FLAO</name>
<dbReference type="InterPro" id="IPR029044">
    <property type="entry name" value="Nucleotide-diphossugar_trans"/>
</dbReference>
<organism evidence="1 2">
    <name type="scientific">Wenyingzhuangia fucanilytica</name>
    <dbReference type="NCBI Taxonomy" id="1790137"/>
    <lineage>
        <taxon>Bacteria</taxon>
        <taxon>Pseudomonadati</taxon>
        <taxon>Bacteroidota</taxon>
        <taxon>Flavobacteriia</taxon>
        <taxon>Flavobacteriales</taxon>
        <taxon>Flavobacteriaceae</taxon>
        <taxon>Wenyingzhuangia</taxon>
    </lineage>
</organism>
<evidence type="ECO:0008006" key="3">
    <source>
        <dbReference type="Google" id="ProtNLM"/>
    </source>
</evidence>
<accession>A0A1B1Y7W2</accession>
<dbReference type="SUPFAM" id="SSF53448">
    <property type="entry name" value="Nucleotide-diphospho-sugar transferases"/>
    <property type="match status" value="1"/>
</dbReference>
<dbReference type="OrthoDB" id="9179862at2"/>
<protein>
    <recommendedName>
        <fullName evidence="3">Glycosyltransferase 2-like domain-containing protein</fullName>
    </recommendedName>
</protein>
<dbReference type="STRING" id="1790137.AXE80_11270"/>